<protein>
    <submittedName>
        <fullName evidence="9">FtsX-like permease family protein</fullName>
    </submittedName>
</protein>
<feature type="transmembrane region" description="Helical" evidence="6">
    <location>
        <begin position="822"/>
        <end position="842"/>
    </location>
</feature>
<feature type="transmembrane region" description="Helical" evidence="6">
    <location>
        <begin position="40"/>
        <end position="60"/>
    </location>
</feature>
<feature type="domain" description="ABC3 transporter permease C-terminal" evidence="7">
    <location>
        <begin position="738"/>
        <end position="852"/>
    </location>
</feature>
<proteinExistence type="predicted"/>
<organism evidence="9 10">
    <name type="scientific">Mucilaginibacter aquariorum</name>
    <dbReference type="NCBI Taxonomy" id="2967225"/>
    <lineage>
        <taxon>Bacteria</taxon>
        <taxon>Pseudomonadati</taxon>
        <taxon>Bacteroidota</taxon>
        <taxon>Sphingobacteriia</taxon>
        <taxon>Sphingobacteriales</taxon>
        <taxon>Sphingobacteriaceae</taxon>
        <taxon>Mucilaginibacter</taxon>
    </lineage>
</organism>
<comment type="subcellular location">
    <subcellularLocation>
        <location evidence="1">Cell membrane</location>
        <topology evidence="1">Multi-pass membrane protein</topology>
    </subcellularLocation>
</comment>
<sequence>MIKPVMSNAPMDTVNFKRKINIAWLFKMALRDSRRNRGRLLLFISSIVFGIGALVAIYSFRYNIQNDVNDQAATLIGADLTISGNKQPDAKLQKLLNSLGDDRSEERSFPSMVYFTKSQSTRLVQVKALHGNFPYYGDLETTPVKAGRDFKKGKYALVDKTLMLQFNANVNDSIKVGQEIFVIAGVLNKAPGQTGLSASIAPTVYIPMQYLDKTGLITTGSRINYSYYYKYNSKTNIAKLVKGLDPTLDKAGLNYDTVEGKKEGTSRSFSDLSRFLSLVGFIALLLGCVGVASAINIYIREKIQSIAIMRCMGVKASEAFLIYLIQITGIGLIGSVAGAILGTGIQHLLPLVLEDFLPITISVNISWMAIWQGILLGLIISILFALLPLISIRNISPLNTLRLSVDDTTTIRDPFRWLVYVLVLLFITSFAYLQIGDWMAAGFFTIGIMVAFLILTAIAWLLIRFTRLLVMSSWSYIWRQGFANLYRPNNQTIILTVSIGLSTAFIATLFLIQQLLISQVTLSAGDNQSNMILFDIQAAQQKAVADLTRKQGLPVLSQVPIITMRLEKVNGKTAADAKKDTALHISQRAFTYEYRVTYRDSLTPSERVTSGTWTGKAEPGKDIPVSAEERFANRINAKVGDKLVFNVQGVMMQAYISSIRKVNWNKISTNFQVVFPTGVLEDAPQIHVLLTHVPSNTVSAKYQQAVVKQFPNVSIIDLGLILNVLDELLGKIGYVIKFMSGFSIITGIIVLISSVRISKYQRIQESVLLRTLGGSRKQIFAITALEYLFLGALSALTGIVIAIGSSWLLAKYTFDMPYAVNFLPVIVIFFTITSLTVIIGLLNSRGVLNKPPLEILRSNS</sequence>
<dbReference type="Proteomes" id="UP001204376">
    <property type="component" value="Unassembled WGS sequence"/>
</dbReference>
<accession>A0ABT1T4H0</accession>
<dbReference type="InterPro" id="IPR025857">
    <property type="entry name" value="MacB_PCD"/>
</dbReference>
<evidence type="ECO:0000256" key="5">
    <source>
        <dbReference type="ARBA" id="ARBA00023136"/>
    </source>
</evidence>
<evidence type="ECO:0000259" key="7">
    <source>
        <dbReference type="Pfam" id="PF02687"/>
    </source>
</evidence>
<dbReference type="PANTHER" id="PTHR30287:SF1">
    <property type="entry name" value="INNER MEMBRANE PROTEIN"/>
    <property type="match status" value="1"/>
</dbReference>
<evidence type="ECO:0000256" key="6">
    <source>
        <dbReference type="SAM" id="Phobius"/>
    </source>
</evidence>
<feature type="transmembrane region" description="Helical" evidence="6">
    <location>
        <begin position="441"/>
        <end position="463"/>
    </location>
</feature>
<dbReference type="PANTHER" id="PTHR30287">
    <property type="entry name" value="MEMBRANE COMPONENT OF PREDICTED ABC SUPERFAMILY METABOLITE UPTAKE TRANSPORTER"/>
    <property type="match status" value="1"/>
</dbReference>
<dbReference type="EMBL" id="JANHOH010000003">
    <property type="protein sequence ID" value="MCQ6959504.1"/>
    <property type="molecule type" value="Genomic_DNA"/>
</dbReference>
<comment type="caution">
    <text evidence="9">The sequence shown here is derived from an EMBL/GenBank/DDBJ whole genome shotgun (WGS) entry which is preliminary data.</text>
</comment>
<keyword evidence="2" id="KW-1003">Cell membrane</keyword>
<reference evidence="9 10" key="1">
    <citation type="submission" date="2022-07" db="EMBL/GenBank/DDBJ databases">
        <title>Mucilaginibacter sp. JC4.</title>
        <authorList>
            <person name="Le V."/>
            <person name="Ko S.-R."/>
            <person name="Ahn C.-Y."/>
            <person name="Oh H.-M."/>
        </authorList>
    </citation>
    <scope>NUCLEOTIDE SEQUENCE [LARGE SCALE GENOMIC DNA]</scope>
    <source>
        <strain evidence="9 10">JC4</strain>
    </source>
</reference>
<keyword evidence="4 6" id="KW-1133">Transmembrane helix</keyword>
<feature type="transmembrane region" description="Helical" evidence="6">
    <location>
        <begin position="417"/>
        <end position="435"/>
    </location>
</feature>
<gene>
    <name evidence="9" type="ORF">NPE20_16115</name>
</gene>
<keyword evidence="10" id="KW-1185">Reference proteome</keyword>
<dbReference type="RefSeq" id="WP_256539693.1">
    <property type="nucleotide sequence ID" value="NZ_JANHOH010000003.1"/>
</dbReference>
<evidence type="ECO:0000256" key="2">
    <source>
        <dbReference type="ARBA" id="ARBA00022475"/>
    </source>
</evidence>
<dbReference type="InterPro" id="IPR038766">
    <property type="entry name" value="Membrane_comp_ABC_pdt"/>
</dbReference>
<feature type="transmembrane region" description="Helical" evidence="6">
    <location>
        <begin position="738"/>
        <end position="758"/>
    </location>
</feature>
<evidence type="ECO:0000256" key="3">
    <source>
        <dbReference type="ARBA" id="ARBA00022692"/>
    </source>
</evidence>
<keyword evidence="5 6" id="KW-0472">Membrane</keyword>
<feature type="transmembrane region" description="Helical" evidence="6">
    <location>
        <begin position="320"/>
        <end position="349"/>
    </location>
</feature>
<evidence type="ECO:0000313" key="10">
    <source>
        <dbReference type="Proteomes" id="UP001204376"/>
    </source>
</evidence>
<dbReference type="Pfam" id="PF02687">
    <property type="entry name" value="FtsX"/>
    <property type="match status" value="2"/>
</dbReference>
<evidence type="ECO:0000256" key="1">
    <source>
        <dbReference type="ARBA" id="ARBA00004651"/>
    </source>
</evidence>
<name>A0ABT1T4H0_9SPHI</name>
<feature type="domain" description="MacB-like periplasmic core" evidence="8">
    <location>
        <begin position="41"/>
        <end position="242"/>
    </location>
</feature>
<dbReference type="InterPro" id="IPR003838">
    <property type="entry name" value="ABC3_permease_C"/>
</dbReference>
<dbReference type="Pfam" id="PF12704">
    <property type="entry name" value="MacB_PCD"/>
    <property type="match status" value="1"/>
</dbReference>
<evidence type="ECO:0000259" key="8">
    <source>
        <dbReference type="Pfam" id="PF12704"/>
    </source>
</evidence>
<evidence type="ECO:0000313" key="9">
    <source>
        <dbReference type="EMBL" id="MCQ6959504.1"/>
    </source>
</evidence>
<feature type="transmembrane region" description="Helical" evidence="6">
    <location>
        <begin position="779"/>
        <end position="810"/>
    </location>
</feature>
<feature type="domain" description="ABC3 transporter permease C-terminal" evidence="7">
    <location>
        <begin position="278"/>
        <end position="397"/>
    </location>
</feature>
<feature type="transmembrane region" description="Helical" evidence="6">
    <location>
        <begin position="493"/>
        <end position="512"/>
    </location>
</feature>
<evidence type="ECO:0000256" key="4">
    <source>
        <dbReference type="ARBA" id="ARBA00022989"/>
    </source>
</evidence>
<feature type="transmembrane region" description="Helical" evidence="6">
    <location>
        <begin position="275"/>
        <end position="299"/>
    </location>
</feature>
<feature type="transmembrane region" description="Helical" evidence="6">
    <location>
        <begin position="369"/>
        <end position="392"/>
    </location>
</feature>
<keyword evidence="3 6" id="KW-0812">Transmembrane</keyword>